<dbReference type="GO" id="GO:0000160">
    <property type="term" value="P:phosphorelay signal transduction system"/>
    <property type="evidence" value="ECO:0007669"/>
    <property type="project" value="InterPro"/>
</dbReference>
<dbReference type="Gene3D" id="1.10.10.10">
    <property type="entry name" value="Winged helix-like DNA-binding domain superfamily/Winged helix DNA-binding domain"/>
    <property type="match status" value="1"/>
</dbReference>
<dbReference type="InterPro" id="IPR036388">
    <property type="entry name" value="WH-like_DNA-bd_sf"/>
</dbReference>
<dbReference type="Pfam" id="PF00072">
    <property type="entry name" value="Response_reg"/>
    <property type="match status" value="1"/>
</dbReference>
<gene>
    <name evidence="6" type="ORF">H8D96_01655</name>
</gene>
<evidence type="ECO:0000256" key="3">
    <source>
        <dbReference type="SAM" id="Coils"/>
    </source>
</evidence>
<protein>
    <submittedName>
        <fullName evidence="6">Response regulator</fullName>
    </submittedName>
</protein>
<dbReference type="PRINTS" id="PR00038">
    <property type="entry name" value="HTHLUXR"/>
</dbReference>
<dbReference type="PROSITE" id="PS00622">
    <property type="entry name" value="HTH_LUXR_1"/>
    <property type="match status" value="1"/>
</dbReference>
<keyword evidence="1" id="KW-0238">DNA-binding</keyword>
<dbReference type="GO" id="GO:0003677">
    <property type="term" value="F:DNA binding"/>
    <property type="evidence" value="ECO:0007669"/>
    <property type="project" value="UniProtKB-KW"/>
</dbReference>
<dbReference type="SUPFAM" id="SSF52172">
    <property type="entry name" value="CheY-like"/>
    <property type="match status" value="1"/>
</dbReference>
<name>A0A8J6NZR1_9BACT</name>
<dbReference type="SUPFAM" id="SSF46894">
    <property type="entry name" value="C-terminal effector domain of the bipartite response regulators"/>
    <property type="match status" value="1"/>
</dbReference>
<dbReference type="SMART" id="SM00448">
    <property type="entry name" value="REC"/>
    <property type="match status" value="1"/>
</dbReference>
<dbReference type="GO" id="GO:0006355">
    <property type="term" value="P:regulation of DNA-templated transcription"/>
    <property type="evidence" value="ECO:0007669"/>
    <property type="project" value="InterPro"/>
</dbReference>
<dbReference type="SMART" id="SM00421">
    <property type="entry name" value="HTH_LUXR"/>
    <property type="match status" value="1"/>
</dbReference>
<dbReference type="CDD" id="cd00156">
    <property type="entry name" value="REC"/>
    <property type="match status" value="1"/>
</dbReference>
<dbReference type="InterPro" id="IPR011006">
    <property type="entry name" value="CheY-like_superfamily"/>
</dbReference>
<evidence type="ECO:0000256" key="1">
    <source>
        <dbReference type="ARBA" id="ARBA00023125"/>
    </source>
</evidence>
<evidence type="ECO:0000259" key="4">
    <source>
        <dbReference type="PROSITE" id="PS50043"/>
    </source>
</evidence>
<dbReference type="Gene3D" id="3.40.50.2300">
    <property type="match status" value="1"/>
</dbReference>
<feature type="modified residue" description="4-aspartylphosphate" evidence="2">
    <location>
        <position position="72"/>
    </location>
</feature>
<sequence>MNETHIKRLRILAVDDEPDILEIYYQALSHVNDRPNFGPGFDVTLCRQGDEALETIKKTADTDEPFAVVFLDLNLGSGPDGLSVGEEIRKIDPYLNFVIVTGLLDVMPREIALRIPPLDKILYVQKPFHVQEIRHFAAALGAKWQSEILLRESGATLEKKVKELEQKRRELVDSKLELENVNEMLIDTNSALSVLARNLEKSRKESEKRILQKTKTLILPIIEKLYHARRLEKYREDLDLLTGFLETLTSGLGEDKISASLSASEMRIASLIKNGMSSNEIARHLNVSLYTVKTHRKNIRKKLSLQNSGVNLRSYLDSQDSHGE</sequence>
<dbReference type="PROSITE" id="PS50110">
    <property type="entry name" value="RESPONSE_REGULATORY"/>
    <property type="match status" value="1"/>
</dbReference>
<feature type="domain" description="HTH luxR-type" evidence="4">
    <location>
        <begin position="254"/>
        <end position="319"/>
    </location>
</feature>
<keyword evidence="2" id="KW-0597">Phosphoprotein</keyword>
<dbReference type="PANTHER" id="PTHR43214">
    <property type="entry name" value="TWO-COMPONENT RESPONSE REGULATOR"/>
    <property type="match status" value="1"/>
</dbReference>
<feature type="domain" description="Response regulatory" evidence="5">
    <location>
        <begin position="10"/>
        <end position="141"/>
    </location>
</feature>
<dbReference type="PANTHER" id="PTHR43214:SF43">
    <property type="entry name" value="TWO-COMPONENT RESPONSE REGULATOR"/>
    <property type="match status" value="1"/>
</dbReference>
<dbReference type="Proteomes" id="UP000605201">
    <property type="component" value="Unassembled WGS sequence"/>
</dbReference>
<keyword evidence="3" id="KW-0175">Coiled coil</keyword>
<evidence type="ECO:0000256" key="2">
    <source>
        <dbReference type="PROSITE-ProRule" id="PRU00169"/>
    </source>
</evidence>
<dbReference type="Pfam" id="PF00196">
    <property type="entry name" value="GerE"/>
    <property type="match status" value="1"/>
</dbReference>
<organism evidence="6 7">
    <name type="scientific">Candidatus Desulfatibia vada</name>
    <dbReference type="NCBI Taxonomy" id="2841696"/>
    <lineage>
        <taxon>Bacteria</taxon>
        <taxon>Pseudomonadati</taxon>
        <taxon>Thermodesulfobacteriota</taxon>
        <taxon>Desulfobacteria</taxon>
        <taxon>Desulfobacterales</taxon>
        <taxon>Desulfobacterales incertae sedis</taxon>
        <taxon>Candidatus Desulfatibia</taxon>
    </lineage>
</organism>
<dbReference type="InterPro" id="IPR000792">
    <property type="entry name" value="Tscrpt_reg_LuxR_C"/>
</dbReference>
<evidence type="ECO:0000259" key="5">
    <source>
        <dbReference type="PROSITE" id="PS50110"/>
    </source>
</evidence>
<dbReference type="InterPro" id="IPR016032">
    <property type="entry name" value="Sig_transdc_resp-reg_C-effctor"/>
</dbReference>
<dbReference type="InterPro" id="IPR001789">
    <property type="entry name" value="Sig_transdc_resp-reg_receiver"/>
</dbReference>
<accession>A0A8J6NZR1</accession>
<comment type="caution">
    <text evidence="6">The sequence shown here is derived from an EMBL/GenBank/DDBJ whole genome shotgun (WGS) entry which is preliminary data.</text>
</comment>
<proteinExistence type="predicted"/>
<reference evidence="6 7" key="1">
    <citation type="submission" date="2020-08" db="EMBL/GenBank/DDBJ databases">
        <title>Bridging the membrane lipid divide: bacteria of the FCB group superphylum have the potential to synthesize archaeal ether lipids.</title>
        <authorList>
            <person name="Villanueva L."/>
            <person name="Von Meijenfeldt F.A.B."/>
            <person name="Westbye A.B."/>
            <person name="Yadav S."/>
            <person name="Hopmans E.C."/>
            <person name="Dutilh B.E."/>
            <person name="Sinninghe Damste J.S."/>
        </authorList>
    </citation>
    <scope>NUCLEOTIDE SEQUENCE [LARGE SCALE GENOMIC DNA]</scope>
    <source>
        <strain evidence="6">NIOZ-UU17</strain>
    </source>
</reference>
<dbReference type="CDD" id="cd06170">
    <property type="entry name" value="LuxR_C_like"/>
    <property type="match status" value="1"/>
</dbReference>
<evidence type="ECO:0000313" key="7">
    <source>
        <dbReference type="Proteomes" id="UP000605201"/>
    </source>
</evidence>
<dbReference type="InterPro" id="IPR039420">
    <property type="entry name" value="WalR-like"/>
</dbReference>
<dbReference type="AlphaFoldDB" id="A0A8J6NZR1"/>
<evidence type="ECO:0000313" key="6">
    <source>
        <dbReference type="EMBL" id="MBC8430602.1"/>
    </source>
</evidence>
<dbReference type="PROSITE" id="PS50043">
    <property type="entry name" value="HTH_LUXR_2"/>
    <property type="match status" value="1"/>
</dbReference>
<feature type="coiled-coil region" evidence="3">
    <location>
        <begin position="150"/>
        <end position="216"/>
    </location>
</feature>
<dbReference type="EMBL" id="JACNIG010000061">
    <property type="protein sequence ID" value="MBC8430602.1"/>
    <property type="molecule type" value="Genomic_DNA"/>
</dbReference>